<evidence type="ECO:0000313" key="2">
    <source>
        <dbReference type="EMBL" id="KKQ10004.1"/>
    </source>
</evidence>
<dbReference type="Proteomes" id="UP000034492">
    <property type="component" value="Unassembled WGS sequence"/>
</dbReference>
<feature type="domain" description="DUF6883" evidence="1">
    <location>
        <begin position="2"/>
        <end position="43"/>
    </location>
</feature>
<organism evidence="2 3">
    <name type="scientific">Candidatus Daviesbacteria bacterium GW2011_GWB1_36_5</name>
    <dbReference type="NCBI Taxonomy" id="1618426"/>
    <lineage>
        <taxon>Bacteria</taxon>
        <taxon>Candidatus Daviesiibacteriota</taxon>
    </lineage>
</organism>
<reference evidence="2 3" key="1">
    <citation type="journal article" date="2015" name="Nature">
        <title>rRNA introns, odd ribosomes, and small enigmatic genomes across a large radiation of phyla.</title>
        <authorList>
            <person name="Brown C.T."/>
            <person name="Hug L.A."/>
            <person name="Thomas B.C."/>
            <person name="Sharon I."/>
            <person name="Castelle C.J."/>
            <person name="Singh A."/>
            <person name="Wilkins M.J."/>
            <person name="Williams K.H."/>
            <person name="Banfield J.F."/>
        </authorList>
    </citation>
    <scope>NUCLEOTIDE SEQUENCE [LARGE SCALE GENOMIC DNA]</scope>
</reference>
<dbReference type="AlphaFoldDB" id="A0A0G0HD17"/>
<dbReference type="InterPro" id="IPR049250">
    <property type="entry name" value="DUF6883"/>
</dbReference>
<gene>
    <name evidence="2" type="ORF">US19_C0009G0006</name>
</gene>
<dbReference type="EMBL" id="LBSA01000009">
    <property type="protein sequence ID" value="KKQ10004.1"/>
    <property type="molecule type" value="Genomic_DNA"/>
</dbReference>
<proteinExistence type="predicted"/>
<dbReference type="Pfam" id="PF21814">
    <property type="entry name" value="DUF6883"/>
    <property type="match status" value="1"/>
</dbReference>
<evidence type="ECO:0000259" key="1">
    <source>
        <dbReference type="Pfam" id="PF21814"/>
    </source>
</evidence>
<evidence type="ECO:0000313" key="3">
    <source>
        <dbReference type="Proteomes" id="UP000034492"/>
    </source>
</evidence>
<sequence length="47" mass="5460">MKLPNGSKTFISKEKLLNYILSEIHPVGKFKAKFFRNLGFDETVYPL</sequence>
<comment type="caution">
    <text evidence="2">The sequence shown here is derived from an EMBL/GenBank/DDBJ whole genome shotgun (WGS) entry which is preliminary data.</text>
</comment>
<name>A0A0G0HD17_9BACT</name>
<protein>
    <recommendedName>
        <fullName evidence="1">DUF6883 domain-containing protein</fullName>
    </recommendedName>
</protein>
<accession>A0A0G0HD17</accession>